<dbReference type="SUPFAM" id="SSF51556">
    <property type="entry name" value="Metallo-dependent hydrolases"/>
    <property type="match status" value="1"/>
</dbReference>
<dbReference type="EMBL" id="AGUD01000006">
    <property type="protein sequence ID" value="EHN12877.1"/>
    <property type="molecule type" value="Genomic_DNA"/>
</dbReference>
<evidence type="ECO:0000259" key="1">
    <source>
        <dbReference type="Pfam" id="PF04909"/>
    </source>
</evidence>
<dbReference type="InterPro" id="IPR032466">
    <property type="entry name" value="Metal_Hydrolase"/>
</dbReference>
<dbReference type="InterPro" id="IPR006680">
    <property type="entry name" value="Amidohydro-rel"/>
</dbReference>
<proteinExistence type="predicted"/>
<keyword evidence="3" id="KW-1185">Reference proteome</keyword>
<gene>
    <name evidence="2" type="ORF">PAI11_01820</name>
</gene>
<organism evidence="2 3">
    <name type="scientific">Patulibacter medicamentivorans</name>
    <dbReference type="NCBI Taxonomy" id="1097667"/>
    <lineage>
        <taxon>Bacteria</taxon>
        <taxon>Bacillati</taxon>
        <taxon>Actinomycetota</taxon>
        <taxon>Thermoleophilia</taxon>
        <taxon>Solirubrobacterales</taxon>
        <taxon>Patulibacteraceae</taxon>
        <taxon>Patulibacter</taxon>
    </lineage>
</organism>
<evidence type="ECO:0000313" key="3">
    <source>
        <dbReference type="Proteomes" id="UP000005143"/>
    </source>
</evidence>
<reference evidence="2 3" key="1">
    <citation type="journal article" date="2013" name="Biodegradation">
        <title>Quantitative proteomic analysis of ibuprofen-degrading Patulibacter sp. strain I11.</title>
        <authorList>
            <person name="Almeida B."/>
            <person name="Kjeldal H."/>
            <person name="Lolas I."/>
            <person name="Knudsen A.D."/>
            <person name="Carvalho G."/>
            <person name="Nielsen K.L."/>
            <person name="Barreto Crespo M.T."/>
            <person name="Stensballe A."/>
            <person name="Nielsen J.L."/>
        </authorList>
    </citation>
    <scope>NUCLEOTIDE SEQUENCE [LARGE SCALE GENOMIC DNA]</scope>
    <source>
        <strain evidence="2 3">I11</strain>
    </source>
</reference>
<dbReference type="OrthoDB" id="1407586at2"/>
<name>H0E074_9ACTN</name>
<evidence type="ECO:0000313" key="2">
    <source>
        <dbReference type="EMBL" id="EHN12877.1"/>
    </source>
</evidence>
<dbReference type="AlphaFoldDB" id="H0E074"/>
<protein>
    <submittedName>
        <fullName evidence="2">Amidohydrolase 2</fullName>
    </submittedName>
</protein>
<dbReference type="Gene3D" id="3.20.20.140">
    <property type="entry name" value="Metal-dependent hydrolases"/>
    <property type="match status" value="1"/>
</dbReference>
<feature type="domain" description="Amidohydrolase-related" evidence="1">
    <location>
        <begin position="108"/>
        <end position="328"/>
    </location>
</feature>
<accession>H0E074</accession>
<dbReference type="RefSeq" id="WP_007569863.1">
    <property type="nucleotide sequence ID" value="NZ_AGUD01000006.1"/>
</dbReference>
<sequence length="343" mass="39010">MHDGMFIFDNAIHAYDNSSINVLESDRAAADHFTVGPGSVGQTLAVFPQLDRSGRLESDPDFGHKRLGVDEALKLLFEDSDTDMAMAQTVPIKDFWKDFLYPLQLNYELKQAAPDRILFCGAVDPTTMTTKECLASMEHQVRELGATSFKFYQSGADEQHWMADDREVAYPIFEKALELGVTCLQFHKGFAFSQQIMGPWLRCEDLQRPARDFPEATFVIHHLGWPYEDASIQIASRFPNMVMSYAGLIQFYPLMPDLTLHALGKALLFLGPDRVLYGSEGFVWPNVQSTIEMFNEMQFSDEMQDRWGYPEITRDIREKLFGRNFARIMGVDIDAKSKLLGVS</sequence>
<dbReference type="GO" id="GO:0016787">
    <property type="term" value="F:hydrolase activity"/>
    <property type="evidence" value="ECO:0007669"/>
    <property type="project" value="UniProtKB-KW"/>
</dbReference>
<comment type="caution">
    <text evidence="2">The sequence shown here is derived from an EMBL/GenBank/DDBJ whole genome shotgun (WGS) entry which is preliminary data.</text>
</comment>
<dbReference type="Pfam" id="PF04909">
    <property type="entry name" value="Amidohydro_2"/>
    <property type="match status" value="1"/>
</dbReference>
<dbReference type="Proteomes" id="UP000005143">
    <property type="component" value="Unassembled WGS sequence"/>
</dbReference>
<dbReference type="PANTHER" id="PTHR42889">
    <property type="entry name" value="BLR3681 PROTEIN"/>
    <property type="match status" value="1"/>
</dbReference>
<dbReference type="PANTHER" id="PTHR42889:SF1">
    <property type="entry name" value="BLR3681 PROTEIN"/>
    <property type="match status" value="1"/>
</dbReference>
<keyword evidence="2" id="KW-0378">Hydrolase</keyword>